<dbReference type="OrthoDB" id="4471357at2"/>
<feature type="domain" description="HTH arsR-type" evidence="1">
    <location>
        <begin position="6"/>
        <end position="96"/>
    </location>
</feature>
<sequence>MATTEGPPRDAIDIVDVMAALGNRRRLEIVAALADGQERTCGVLRGQTPKSTMTHHWRTLRDAGVIWQRPHGREHMLRLRREDLEARFPGLLDAVL</sequence>
<name>D3PV85_STANL</name>
<evidence type="ECO:0000259" key="1">
    <source>
        <dbReference type="PROSITE" id="PS50987"/>
    </source>
</evidence>
<dbReference type="Pfam" id="PF12840">
    <property type="entry name" value="HTH_20"/>
    <property type="match status" value="1"/>
</dbReference>
<evidence type="ECO:0000313" key="3">
    <source>
        <dbReference type="Proteomes" id="UP000000844"/>
    </source>
</evidence>
<dbReference type="InterPro" id="IPR036388">
    <property type="entry name" value="WH-like_DNA-bd_sf"/>
</dbReference>
<dbReference type="Gene3D" id="1.10.10.10">
    <property type="entry name" value="Winged helix-like DNA-binding domain superfamily/Winged helix DNA-binding domain"/>
    <property type="match status" value="1"/>
</dbReference>
<dbReference type="Proteomes" id="UP000000844">
    <property type="component" value="Chromosome"/>
</dbReference>
<dbReference type="SUPFAM" id="SSF46785">
    <property type="entry name" value="Winged helix' DNA-binding domain"/>
    <property type="match status" value="1"/>
</dbReference>
<evidence type="ECO:0000313" key="2">
    <source>
        <dbReference type="EMBL" id="ADD41138.1"/>
    </source>
</evidence>
<dbReference type="CDD" id="cd00090">
    <property type="entry name" value="HTH_ARSR"/>
    <property type="match status" value="1"/>
</dbReference>
<accession>D3PV85</accession>
<dbReference type="AlphaFoldDB" id="D3PV85"/>
<organism evidence="2 3">
    <name type="scientific">Stackebrandtia nassauensis (strain DSM 44728 / CIP 108903 / NRRL B-16338 / NBRC 102104 / LLR-40K-21)</name>
    <dbReference type="NCBI Taxonomy" id="446470"/>
    <lineage>
        <taxon>Bacteria</taxon>
        <taxon>Bacillati</taxon>
        <taxon>Actinomycetota</taxon>
        <taxon>Actinomycetes</taxon>
        <taxon>Glycomycetales</taxon>
        <taxon>Glycomycetaceae</taxon>
        <taxon>Stackebrandtia</taxon>
    </lineage>
</organism>
<dbReference type="InterPro" id="IPR001845">
    <property type="entry name" value="HTH_ArsR_DNA-bd_dom"/>
</dbReference>
<dbReference type="RefSeq" id="WP_013016709.1">
    <property type="nucleotide sequence ID" value="NC_013947.1"/>
</dbReference>
<dbReference type="eggNOG" id="COG0640">
    <property type="taxonomic scope" value="Bacteria"/>
</dbReference>
<dbReference type="GO" id="GO:0003700">
    <property type="term" value="F:DNA-binding transcription factor activity"/>
    <property type="evidence" value="ECO:0007669"/>
    <property type="project" value="InterPro"/>
</dbReference>
<protein>
    <submittedName>
        <fullName evidence="2">Putative transcriptional regulator, ArsR family</fullName>
    </submittedName>
</protein>
<dbReference type="EMBL" id="CP001778">
    <property type="protein sequence ID" value="ADD41138.1"/>
    <property type="molecule type" value="Genomic_DNA"/>
</dbReference>
<dbReference type="SMART" id="SM00418">
    <property type="entry name" value="HTH_ARSR"/>
    <property type="match status" value="1"/>
</dbReference>
<gene>
    <name evidence="2" type="ordered locus">Snas_1432</name>
</gene>
<dbReference type="HOGENOM" id="CLU_097806_4_1_11"/>
<dbReference type="InterPro" id="IPR011991">
    <property type="entry name" value="ArsR-like_HTH"/>
</dbReference>
<proteinExistence type="predicted"/>
<dbReference type="InterPro" id="IPR036390">
    <property type="entry name" value="WH_DNA-bd_sf"/>
</dbReference>
<dbReference type="PRINTS" id="PR00778">
    <property type="entry name" value="HTHARSR"/>
</dbReference>
<dbReference type="KEGG" id="sna:Snas_1432"/>
<reference evidence="2 3" key="1">
    <citation type="journal article" date="2009" name="Stand. Genomic Sci.">
        <title>Complete genome sequence of Stackebrandtia nassauensis type strain (LLR-40K-21).</title>
        <authorList>
            <person name="Munk C."/>
            <person name="Lapidus A."/>
            <person name="Copeland A."/>
            <person name="Jando M."/>
            <person name="Mayilraj S."/>
            <person name="Glavina Del Rio T."/>
            <person name="Nolan M."/>
            <person name="Chen F."/>
            <person name="Lucas S."/>
            <person name="Tice H."/>
            <person name="Cheng J.F."/>
            <person name="Han C."/>
            <person name="Detter J.C."/>
            <person name="Bruce D."/>
            <person name="Goodwin L."/>
            <person name="Chain P."/>
            <person name="Pitluck S."/>
            <person name="Goker M."/>
            <person name="Ovchinikova G."/>
            <person name="Pati A."/>
            <person name="Ivanova N."/>
            <person name="Mavromatis K."/>
            <person name="Chen A."/>
            <person name="Palaniappan K."/>
            <person name="Land M."/>
            <person name="Hauser L."/>
            <person name="Chang Y.J."/>
            <person name="Jeffries C.D."/>
            <person name="Bristow J."/>
            <person name="Eisen J.A."/>
            <person name="Markowitz V."/>
            <person name="Hugenholtz P."/>
            <person name="Kyrpides N.C."/>
            <person name="Klenk H.P."/>
        </authorList>
    </citation>
    <scope>NUCLEOTIDE SEQUENCE [LARGE SCALE GENOMIC DNA]</scope>
    <source>
        <strain evidence="3">DSM 44728 / CIP 108903 / NRRL B-16338 / NBRC 102104 / LLR-40K-21</strain>
    </source>
</reference>
<dbReference type="PROSITE" id="PS50987">
    <property type="entry name" value="HTH_ARSR_2"/>
    <property type="match status" value="1"/>
</dbReference>
<keyword evidence="3" id="KW-1185">Reference proteome</keyword>